<gene>
    <name evidence="6" type="ORF">CWE25_04295</name>
</gene>
<dbReference type="GO" id="GO:0043565">
    <property type="term" value="F:sequence-specific DNA binding"/>
    <property type="evidence" value="ECO:0007669"/>
    <property type="project" value="TreeGrafter"/>
</dbReference>
<dbReference type="CDD" id="cd08473">
    <property type="entry name" value="PBP2_CrgA_like_4"/>
    <property type="match status" value="1"/>
</dbReference>
<evidence type="ECO:0000313" key="6">
    <source>
        <dbReference type="EMBL" id="RUO57695.1"/>
    </source>
</evidence>
<reference evidence="7" key="1">
    <citation type="journal article" date="2018" name="Front. Microbiol.">
        <title>Genome-Based Analysis Reveals the Taxonomy and Diversity of the Family Idiomarinaceae.</title>
        <authorList>
            <person name="Liu Y."/>
            <person name="Lai Q."/>
            <person name="Shao Z."/>
        </authorList>
    </citation>
    <scope>NUCLEOTIDE SEQUENCE [LARGE SCALE GENOMIC DNA]</scope>
    <source>
        <strain evidence="7">F23</strain>
    </source>
</reference>
<evidence type="ECO:0000256" key="1">
    <source>
        <dbReference type="ARBA" id="ARBA00009437"/>
    </source>
</evidence>
<dbReference type="InterPro" id="IPR000847">
    <property type="entry name" value="LysR_HTH_N"/>
</dbReference>
<evidence type="ECO:0000256" key="4">
    <source>
        <dbReference type="ARBA" id="ARBA00023163"/>
    </source>
</evidence>
<dbReference type="GO" id="GO:0003700">
    <property type="term" value="F:DNA-binding transcription factor activity"/>
    <property type="evidence" value="ECO:0007669"/>
    <property type="project" value="InterPro"/>
</dbReference>
<name>A0A432Y9N0_9GAMM</name>
<dbReference type="SUPFAM" id="SSF46785">
    <property type="entry name" value="Winged helix' DNA-binding domain"/>
    <property type="match status" value="1"/>
</dbReference>
<keyword evidence="3" id="KW-0238">DNA-binding</keyword>
<dbReference type="AlphaFoldDB" id="A0A432Y9N0"/>
<dbReference type="Gene3D" id="3.40.190.290">
    <property type="match status" value="1"/>
</dbReference>
<dbReference type="SUPFAM" id="SSF53850">
    <property type="entry name" value="Periplasmic binding protein-like II"/>
    <property type="match status" value="1"/>
</dbReference>
<keyword evidence="4" id="KW-0804">Transcription</keyword>
<dbReference type="InterPro" id="IPR005119">
    <property type="entry name" value="LysR_subst-bd"/>
</dbReference>
<feature type="domain" description="HTH lysR-type" evidence="5">
    <location>
        <begin position="12"/>
        <end position="61"/>
    </location>
</feature>
<dbReference type="GO" id="GO:0006351">
    <property type="term" value="P:DNA-templated transcription"/>
    <property type="evidence" value="ECO:0007669"/>
    <property type="project" value="TreeGrafter"/>
</dbReference>
<dbReference type="InterPro" id="IPR036388">
    <property type="entry name" value="WH-like_DNA-bd_sf"/>
</dbReference>
<protein>
    <submittedName>
        <fullName evidence="6">LysR family transcriptional regulator</fullName>
    </submittedName>
</protein>
<dbReference type="PROSITE" id="PS50931">
    <property type="entry name" value="HTH_LYSR"/>
    <property type="match status" value="1"/>
</dbReference>
<comment type="similarity">
    <text evidence="1">Belongs to the LysR transcriptional regulatory family.</text>
</comment>
<proteinExistence type="inferred from homology"/>
<organism evidence="6 7">
    <name type="scientific">Idiomarina fontislapidosi</name>
    <dbReference type="NCBI Taxonomy" id="263723"/>
    <lineage>
        <taxon>Bacteria</taxon>
        <taxon>Pseudomonadati</taxon>
        <taxon>Pseudomonadota</taxon>
        <taxon>Gammaproteobacteria</taxon>
        <taxon>Alteromonadales</taxon>
        <taxon>Idiomarinaceae</taxon>
        <taxon>Idiomarina</taxon>
    </lineage>
</organism>
<evidence type="ECO:0000259" key="5">
    <source>
        <dbReference type="PROSITE" id="PS50931"/>
    </source>
</evidence>
<dbReference type="EMBL" id="PIPV01000002">
    <property type="protein sequence ID" value="RUO57695.1"/>
    <property type="molecule type" value="Genomic_DNA"/>
</dbReference>
<evidence type="ECO:0000256" key="3">
    <source>
        <dbReference type="ARBA" id="ARBA00023125"/>
    </source>
</evidence>
<dbReference type="OrthoDB" id="9786526at2"/>
<accession>A0A432Y9N0</accession>
<dbReference type="RefSeq" id="WP_110573045.1">
    <property type="nucleotide sequence ID" value="NZ_PIPV01000002.1"/>
</dbReference>
<dbReference type="Pfam" id="PF03466">
    <property type="entry name" value="LysR_substrate"/>
    <property type="match status" value="1"/>
</dbReference>
<dbReference type="Gene3D" id="1.10.10.10">
    <property type="entry name" value="Winged helix-like DNA-binding domain superfamily/Winged helix DNA-binding domain"/>
    <property type="match status" value="1"/>
</dbReference>
<comment type="caution">
    <text evidence="6">The sequence shown here is derived from an EMBL/GenBank/DDBJ whole genome shotgun (WGS) entry which is preliminary data.</text>
</comment>
<evidence type="ECO:0000256" key="2">
    <source>
        <dbReference type="ARBA" id="ARBA00023015"/>
    </source>
</evidence>
<evidence type="ECO:0000313" key="7">
    <source>
        <dbReference type="Proteomes" id="UP000287330"/>
    </source>
</evidence>
<dbReference type="InterPro" id="IPR058163">
    <property type="entry name" value="LysR-type_TF_proteobact-type"/>
</dbReference>
<keyword evidence="2" id="KW-0805">Transcription regulation</keyword>
<dbReference type="Proteomes" id="UP000287330">
    <property type="component" value="Unassembled WGS sequence"/>
</dbReference>
<sequence length="304" mass="34246">MALPDITNYYLFAKVVEAGSISSAARALSLPKATVSRRLQQLETEQGMRLFNRSQSGIRLTDVGEAFLLHCQQLVEAAESAQQVTQRLLEKPRGRVNFSAPYALSQSLLVDVLPEFMTLYPEININLVVTNRPINLIDEGIDVALRVRPNIEDSSLIARPLSESPLTLFAAPELIKRHPIQSPNDLLTLNHLSLHYTSGQYRYLLTHDSGEQQTIKFEPRLITDDMIVLRESAIQAQGVTALPNYLCKDAVQNHQLVQVLPDWKLPVGIMHLTYPHRRGLLPAVRVLIDYLTENLPKRAELFND</sequence>
<dbReference type="Pfam" id="PF00126">
    <property type="entry name" value="HTH_1"/>
    <property type="match status" value="1"/>
</dbReference>
<dbReference type="PANTHER" id="PTHR30537:SF31">
    <property type="entry name" value="TRANSCRIPTIONAL REGULATOR, LYSR FAMILY"/>
    <property type="match status" value="1"/>
</dbReference>
<dbReference type="InterPro" id="IPR036390">
    <property type="entry name" value="WH_DNA-bd_sf"/>
</dbReference>
<dbReference type="PANTHER" id="PTHR30537">
    <property type="entry name" value="HTH-TYPE TRANSCRIPTIONAL REGULATOR"/>
    <property type="match status" value="1"/>
</dbReference>
<keyword evidence="7" id="KW-1185">Reference proteome</keyword>
<dbReference type="FunFam" id="1.10.10.10:FF:000001">
    <property type="entry name" value="LysR family transcriptional regulator"/>
    <property type="match status" value="1"/>
</dbReference>